<sequence>METIIHMIKFHTPRGPITKHNLPKGGEIIRGRKMIGHLSESLSFLVIIQRGRVNRSEELRKFVRENLITRSLIVQR</sequence>
<name>W7A458_9APIC</name>
<dbReference type="Proteomes" id="UP000030640">
    <property type="component" value="Unassembled WGS sequence"/>
</dbReference>
<gene>
    <name evidence="1" type="ORF">C922_05745</name>
</gene>
<protein>
    <submittedName>
        <fullName evidence="1">Uncharacterized protein</fullName>
    </submittedName>
</protein>
<organism evidence="1 2">
    <name type="scientific">Plasmodium inui San Antonio 1</name>
    <dbReference type="NCBI Taxonomy" id="1237626"/>
    <lineage>
        <taxon>Eukaryota</taxon>
        <taxon>Sar</taxon>
        <taxon>Alveolata</taxon>
        <taxon>Apicomplexa</taxon>
        <taxon>Aconoidasida</taxon>
        <taxon>Haemosporida</taxon>
        <taxon>Plasmodiidae</taxon>
        <taxon>Plasmodium</taxon>
        <taxon>Plasmodium (Plasmodium)</taxon>
    </lineage>
</organism>
<dbReference type="GeneID" id="20041019"/>
<dbReference type="RefSeq" id="XP_008819538.1">
    <property type="nucleotide sequence ID" value="XM_008821316.1"/>
</dbReference>
<evidence type="ECO:0000313" key="2">
    <source>
        <dbReference type="Proteomes" id="UP000030640"/>
    </source>
</evidence>
<dbReference type="AlphaFoldDB" id="W7A458"/>
<keyword evidence="2" id="KW-1185">Reference proteome</keyword>
<proteinExistence type="predicted"/>
<reference evidence="1 2" key="1">
    <citation type="submission" date="2013-02" db="EMBL/GenBank/DDBJ databases">
        <title>The Genome Sequence of Plasmodium inui San Antonio 1.</title>
        <authorList>
            <consortium name="The Broad Institute Genome Sequencing Platform"/>
            <consortium name="The Broad Institute Genome Sequencing Center for Infectious Disease"/>
            <person name="Neafsey D."/>
            <person name="Cheeseman I."/>
            <person name="Volkman S."/>
            <person name="Adams J."/>
            <person name="Walker B."/>
            <person name="Young S.K."/>
            <person name="Zeng Q."/>
            <person name="Gargeya S."/>
            <person name="Fitzgerald M."/>
            <person name="Haas B."/>
            <person name="Abouelleil A."/>
            <person name="Alvarado L."/>
            <person name="Arachchi H.M."/>
            <person name="Berlin A.M."/>
            <person name="Chapman S.B."/>
            <person name="Dewar J."/>
            <person name="Goldberg J."/>
            <person name="Griggs A."/>
            <person name="Gujja S."/>
            <person name="Hansen M."/>
            <person name="Howarth C."/>
            <person name="Imamovic A."/>
            <person name="Larimer J."/>
            <person name="McCowan C."/>
            <person name="Murphy C."/>
            <person name="Neiman D."/>
            <person name="Pearson M."/>
            <person name="Priest M."/>
            <person name="Roberts A."/>
            <person name="Saif S."/>
            <person name="Shea T."/>
            <person name="Sisk P."/>
            <person name="Sykes S."/>
            <person name="Wortman J."/>
            <person name="Nusbaum C."/>
            <person name="Birren B."/>
        </authorList>
    </citation>
    <scope>NUCLEOTIDE SEQUENCE [LARGE SCALE GENOMIC DNA]</scope>
    <source>
        <strain evidence="1 2">San Antonio 1</strain>
    </source>
</reference>
<dbReference type="EMBL" id="KI965619">
    <property type="protein sequence ID" value="EUD63874.1"/>
    <property type="molecule type" value="Genomic_DNA"/>
</dbReference>
<evidence type="ECO:0000313" key="1">
    <source>
        <dbReference type="EMBL" id="EUD63874.1"/>
    </source>
</evidence>
<accession>W7A458</accession>
<dbReference type="VEuPathDB" id="PlasmoDB:C922_05745"/>